<name>A0ABV0FZE0_9BURK</name>
<dbReference type="Pfam" id="PF04542">
    <property type="entry name" value="Sigma70_r2"/>
    <property type="match status" value="1"/>
</dbReference>
<dbReference type="PANTHER" id="PTHR43133">
    <property type="entry name" value="RNA POLYMERASE ECF-TYPE SIGMA FACTO"/>
    <property type="match status" value="1"/>
</dbReference>
<keyword evidence="9" id="KW-1185">Reference proteome</keyword>
<gene>
    <name evidence="8" type="ORF">ABDJ85_02970</name>
</gene>
<evidence type="ECO:0000256" key="4">
    <source>
        <dbReference type="ARBA" id="ARBA00023125"/>
    </source>
</evidence>
<dbReference type="Proteomes" id="UP001495147">
    <property type="component" value="Unassembled WGS sequence"/>
</dbReference>
<sequence length="189" mass="21180">MSSATPEAFEAELRPCWDRGQAGDEAAYRQALTLIAQRLRGYLRRRMLDTPDEVEDMVQEVLLSLHAHRGSYDGSVPLSAWVQAIARHRLIDHWRRQGRRPEMQTLPDDEAAWGELAVDAQAPQHEARRDLRQLLQTLPDAQRRSIELVHLAGMTHAEAATATGATEAAVKVQVHRGLKRLAAWVKGSA</sequence>
<evidence type="ECO:0000256" key="1">
    <source>
        <dbReference type="ARBA" id="ARBA00010641"/>
    </source>
</evidence>
<evidence type="ECO:0000256" key="2">
    <source>
        <dbReference type="ARBA" id="ARBA00023015"/>
    </source>
</evidence>
<dbReference type="InterPro" id="IPR013324">
    <property type="entry name" value="RNA_pol_sigma_r3/r4-like"/>
</dbReference>
<accession>A0ABV0FZE0</accession>
<dbReference type="InterPro" id="IPR036388">
    <property type="entry name" value="WH-like_DNA-bd_sf"/>
</dbReference>
<dbReference type="Gene3D" id="1.10.1740.10">
    <property type="match status" value="1"/>
</dbReference>
<comment type="similarity">
    <text evidence="1">Belongs to the sigma-70 factor family. ECF subfamily.</text>
</comment>
<dbReference type="Pfam" id="PF08281">
    <property type="entry name" value="Sigma70_r4_2"/>
    <property type="match status" value="1"/>
</dbReference>
<keyword evidence="4" id="KW-0238">DNA-binding</keyword>
<reference evidence="8 9" key="1">
    <citation type="submission" date="2024-05" db="EMBL/GenBank/DDBJ databases">
        <title>Roseateles sp. DJS-2-20 16S ribosomal RNA gene Genome sequencing and assembly.</title>
        <authorList>
            <person name="Woo H."/>
        </authorList>
    </citation>
    <scope>NUCLEOTIDE SEQUENCE [LARGE SCALE GENOMIC DNA]</scope>
    <source>
        <strain evidence="8 9">DJS-2-20</strain>
    </source>
</reference>
<dbReference type="InterPro" id="IPR007627">
    <property type="entry name" value="RNA_pol_sigma70_r2"/>
</dbReference>
<dbReference type="RefSeq" id="WP_347703242.1">
    <property type="nucleotide sequence ID" value="NZ_JBDPZD010000001.1"/>
</dbReference>
<evidence type="ECO:0000313" key="9">
    <source>
        <dbReference type="Proteomes" id="UP001495147"/>
    </source>
</evidence>
<comment type="caution">
    <text evidence="8">The sequence shown here is derived from an EMBL/GenBank/DDBJ whole genome shotgun (WGS) entry which is preliminary data.</text>
</comment>
<dbReference type="InterPro" id="IPR014284">
    <property type="entry name" value="RNA_pol_sigma-70_dom"/>
</dbReference>
<dbReference type="InterPro" id="IPR039425">
    <property type="entry name" value="RNA_pol_sigma-70-like"/>
</dbReference>
<proteinExistence type="inferred from homology"/>
<dbReference type="SUPFAM" id="SSF88659">
    <property type="entry name" value="Sigma3 and sigma4 domains of RNA polymerase sigma factors"/>
    <property type="match status" value="1"/>
</dbReference>
<evidence type="ECO:0000259" key="6">
    <source>
        <dbReference type="Pfam" id="PF04542"/>
    </source>
</evidence>
<dbReference type="EMBL" id="JBDPZD010000001">
    <property type="protein sequence ID" value="MEO3690412.1"/>
    <property type="molecule type" value="Genomic_DNA"/>
</dbReference>
<feature type="domain" description="RNA polymerase sigma-70 region 2" evidence="6">
    <location>
        <begin position="37"/>
        <end position="100"/>
    </location>
</feature>
<dbReference type="SUPFAM" id="SSF88946">
    <property type="entry name" value="Sigma2 domain of RNA polymerase sigma factors"/>
    <property type="match status" value="1"/>
</dbReference>
<keyword evidence="3" id="KW-0731">Sigma factor</keyword>
<keyword evidence="2" id="KW-0805">Transcription regulation</keyword>
<evidence type="ECO:0000259" key="7">
    <source>
        <dbReference type="Pfam" id="PF08281"/>
    </source>
</evidence>
<evidence type="ECO:0000313" key="8">
    <source>
        <dbReference type="EMBL" id="MEO3690412.1"/>
    </source>
</evidence>
<protein>
    <submittedName>
        <fullName evidence="8">Sigma-70 family RNA polymerase sigma factor</fullName>
    </submittedName>
</protein>
<organism evidence="8 9">
    <name type="scientific">Roseateles paludis</name>
    <dbReference type="NCBI Taxonomy" id="3145238"/>
    <lineage>
        <taxon>Bacteria</taxon>
        <taxon>Pseudomonadati</taxon>
        <taxon>Pseudomonadota</taxon>
        <taxon>Betaproteobacteria</taxon>
        <taxon>Burkholderiales</taxon>
        <taxon>Sphaerotilaceae</taxon>
        <taxon>Roseateles</taxon>
    </lineage>
</organism>
<dbReference type="PANTHER" id="PTHR43133:SF58">
    <property type="entry name" value="ECF RNA POLYMERASE SIGMA FACTOR SIGD"/>
    <property type="match status" value="1"/>
</dbReference>
<keyword evidence="5" id="KW-0804">Transcription</keyword>
<dbReference type="NCBIfam" id="TIGR02937">
    <property type="entry name" value="sigma70-ECF"/>
    <property type="match status" value="1"/>
</dbReference>
<feature type="domain" description="RNA polymerase sigma factor 70 region 4 type 2" evidence="7">
    <location>
        <begin position="129"/>
        <end position="181"/>
    </location>
</feature>
<dbReference type="InterPro" id="IPR013325">
    <property type="entry name" value="RNA_pol_sigma_r2"/>
</dbReference>
<evidence type="ECO:0000256" key="3">
    <source>
        <dbReference type="ARBA" id="ARBA00023082"/>
    </source>
</evidence>
<dbReference type="InterPro" id="IPR013249">
    <property type="entry name" value="RNA_pol_sigma70_r4_t2"/>
</dbReference>
<evidence type="ECO:0000256" key="5">
    <source>
        <dbReference type="ARBA" id="ARBA00023163"/>
    </source>
</evidence>
<dbReference type="Gene3D" id="1.10.10.10">
    <property type="entry name" value="Winged helix-like DNA-binding domain superfamily/Winged helix DNA-binding domain"/>
    <property type="match status" value="1"/>
</dbReference>